<dbReference type="EMBL" id="LAZR01063262">
    <property type="protein sequence ID" value="KKK59842.1"/>
    <property type="molecule type" value="Genomic_DNA"/>
</dbReference>
<protein>
    <submittedName>
        <fullName evidence="1">Uncharacterized protein</fullName>
    </submittedName>
</protein>
<comment type="caution">
    <text evidence="1">The sequence shown here is derived from an EMBL/GenBank/DDBJ whole genome shotgun (WGS) entry which is preliminary data.</text>
</comment>
<name>A0A0F8WSE6_9ZZZZ</name>
<dbReference type="AlphaFoldDB" id="A0A0F8WSE6"/>
<reference evidence="1" key="1">
    <citation type="journal article" date="2015" name="Nature">
        <title>Complex archaea that bridge the gap between prokaryotes and eukaryotes.</title>
        <authorList>
            <person name="Spang A."/>
            <person name="Saw J.H."/>
            <person name="Jorgensen S.L."/>
            <person name="Zaremba-Niedzwiedzka K."/>
            <person name="Martijn J."/>
            <person name="Lind A.E."/>
            <person name="van Eijk R."/>
            <person name="Schleper C."/>
            <person name="Guy L."/>
            <person name="Ettema T.J."/>
        </authorList>
    </citation>
    <scope>NUCLEOTIDE SEQUENCE</scope>
</reference>
<accession>A0A0F8WSE6</accession>
<evidence type="ECO:0000313" key="1">
    <source>
        <dbReference type="EMBL" id="KKK59842.1"/>
    </source>
</evidence>
<organism evidence="1">
    <name type="scientific">marine sediment metagenome</name>
    <dbReference type="NCBI Taxonomy" id="412755"/>
    <lineage>
        <taxon>unclassified sequences</taxon>
        <taxon>metagenomes</taxon>
        <taxon>ecological metagenomes</taxon>
    </lineage>
</organism>
<gene>
    <name evidence="1" type="ORF">LCGC14_3030310</name>
</gene>
<sequence length="93" mass="10615">MTDVANLELATFEELVRELVKRSDNMVFYADLSARSHEGPEFWIHRSGDLVKLIGAVDVRLRPLLVRKHDEECECVARLDNKDDEGDKGDSND</sequence>
<proteinExistence type="predicted"/>